<dbReference type="Gene3D" id="3.40.50.12780">
    <property type="entry name" value="N-terminal domain of ligase-like"/>
    <property type="match status" value="1"/>
</dbReference>
<evidence type="ECO:0000259" key="2">
    <source>
        <dbReference type="Pfam" id="PF13193"/>
    </source>
</evidence>
<feature type="domain" description="AMP-binding enzyme C-terminal" evidence="2">
    <location>
        <begin position="457"/>
        <end position="532"/>
    </location>
</feature>
<sequence>MPEFTVPEVAAAVAAAVPDRELVIQGDKRFTYAQIIERSNRLAAYLHSRGLGCHTERVDLPGHEAGQDLLGLYAYNGNEFVEALFGSFAARVAPFNVNYRYVKNELLYLLSDSGATALVYHAAFAPRVAEVLPELPNLRVLIQIADDSGNELLYGAVDYESIVSKPADPPPVQHSPDDLYVLYTGGTTGMPKGVLWRQHDIFMTSFGGRDLMTGQFVTSVDEVVARVSAGPGTKVMVLPPLIHGAAQWTVMMAVNTGQTIVFPTVVDHLDADDVVRTIEREGVAVVSVVGDAIARPLVAAIEKGIADVSSLFVVANGGALLTPYVKQRLIDALPNAMIVDGVGSSETGAQMHHLSTSGAVSTGTFNAGPDTFVAAEDFSTILAPGHDGIGWLAQRGYVPLGYKGDAVKTAATFPVIDGVRYAIPGDRARHHEGGHIELLGRDSVTINSGGEKIFAEEVETAIASHPAVADVVVAGRPSERWGQEVVAVVALAEGAGVEAEELVAHAGQSLARYKLPKAVVFRSVIERSPSGKADYRWAREQALNP</sequence>
<proteinExistence type="predicted"/>
<protein>
    <submittedName>
        <fullName evidence="3">Acyl-CoA synthetase</fullName>
    </submittedName>
</protein>
<dbReference type="RefSeq" id="WP_055577728.1">
    <property type="nucleotide sequence ID" value="NZ_LKTM01000112.1"/>
</dbReference>
<dbReference type="InterPro" id="IPR045851">
    <property type="entry name" value="AMP-bd_C_sf"/>
</dbReference>
<evidence type="ECO:0000259" key="1">
    <source>
        <dbReference type="Pfam" id="PF00501"/>
    </source>
</evidence>
<evidence type="ECO:0000313" key="3">
    <source>
        <dbReference type="EMBL" id="KQH79176.1"/>
    </source>
</evidence>
<dbReference type="Pfam" id="PF13193">
    <property type="entry name" value="AMP-binding_C"/>
    <property type="match status" value="1"/>
</dbReference>
<dbReference type="InterPro" id="IPR050237">
    <property type="entry name" value="ATP-dep_AMP-bd_enzyme"/>
</dbReference>
<name>A0A0Q2UEQ5_MYCGO</name>
<dbReference type="CDD" id="cd05924">
    <property type="entry name" value="FACL_like_5"/>
    <property type="match status" value="1"/>
</dbReference>
<feature type="domain" description="AMP-dependent synthetase/ligase" evidence="1">
    <location>
        <begin position="13"/>
        <end position="371"/>
    </location>
</feature>
<dbReference type="PROSITE" id="PS00455">
    <property type="entry name" value="AMP_BINDING"/>
    <property type="match status" value="1"/>
</dbReference>
<dbReference type="SUPFAM" id="SSF56801">
    <property type="entry name" value="Acetyl-CoA synthetase-like"/>
    <property type="match status" value="1"/>
</dbReference>
<dbReference type="InterPro" id="IPR000873">
    <property type="entry name" value="AMP-dep_synth/lig_dom"/>
</dbReference>
<dbReference type="OrthoDB" id="3443462at2"/>
<organism evidence="3 4">
    <name type="scientific">Mycobacterium gordonae</name>
    <dbReference type="NCBI Taxonomy" id="1778"/>
    <lineage>
        <taxon>Bacteria</taxon>
        <taxon>Bacillati</taxon>
        <taxon>Actinomycetota</taxon>
        <taxon>Actinomycetes</taxon>
        <taxon>Mycobacteriales</taxon>
        <taxon>Mycobacteriaceae</taxon>
        <taxon>Mycobacterium</taxon>
    </lineage>
</organism>
<dbReference type="PANTHER" id="PTHR43767">
    <property type="entry name" value="LONG-CHAIN-FATTY-ACID--COA LIGASE"/>
    <property type="match status" value="1"/>
</dbReference>
<comment type="caution">
    <text evidence="3">The sequence shown here is derived from an EMBL/GenBank/DDBJ whole genome shotgun (WGS) entry which is preliminary data.</text>
</comment>
<dbReference type="Proteomes" id="UP000051677">
    <property type="component" value="Unassembled WGS sequence"/>
</dbReference>
<dbReference type="NCBIfam" id="NF005863">
    <property type="entry name" value="PRK07798.1"/>
    <property type="match status" value="1"/>
</dbReference>
<dbReference type="Gene3D" id="3.30.300.30">
    <property type="match status" value="1"/>
</dbReference>
<dbReference type="PANTHER" id="PTHR43767:SF1">
    <property type="entry name" value="NONRIBOSOMAL PEPTIDE SYNTHASE PES1 (EUROFUNG)-RELATED"/>
    <property type="match status" value="1"/>
</dbReference>
<reference evidence="3 4" key="1">
    <citation type="submission" date="2015-10" db="EMBL/GenBank/DDBJ databases">
        <title>Mycobacterium gordonae draft genome assembly.</title>
        <authorList>
            <person name="Ustinova V."/>
            <person name="Smirnova T."/>
            <person name="Blagodatskikh K."/>
            <person name="Varlamov D."/>
            <person name="Larionova E."/>
            <person name="Chernousova L."/>
        </authorList>
    </citation>
    <scope>NUCLEOTIDE SEQUENCE [LARGE SCALE GENOMIC DNA]</scope>
    <source>
        <strain evidence="3 4">CTRI 14-8773</strain>
    </source>
</reference>
<dbReference type="InterPro" id="IPR042099">
    <property type="entry name" value="ANL_N_sf"/>
</dbReference>
<dbReference type="STRING" id="1778.A9W97_23010"/>
<dbReference type="GO" id="GO:0016878">
    <property type="term" value="F:acid-thiol ligase activity"/>
    <property type="evidence" value="ECO:0007669"/>
    <property type="project" value="UniProtKB-ARBA"/>
</dbReference>
<gene>
    <name evidence="3" type="ORF">AO501_13965</name>
</gene>
<evidence type="ECO:0000313" key="4">
    <source>
        <dbReference type="Proteomes" id="UP000051677"/>
    </source>
</evidence>
<dbReference type="InterPro" id="IPR025110">
    <property type="entry name" value="AMP-bd_C"/>
</dbReference>
<dbReference type="Pfam" id="PF00501">
    <property type="entry name" value="AMP-binding"/>
    <property type="match status" value="1"/>
</dbReference>
<dbReference type="AlphaFoldDB" id="A0A0Q2UEQ5"/>
<accession>A0A0Q2UEQ5</accession>
<dbReference type="EMBL" id="LKTM01000112">
    <property type="protein sequence ID" value="KQH79176.1"/>
    <property type="molecule type" value="Genomic_DNA"/>
</dbReference>
<dbReference type="InterPro" id="IPR020845">
    <property type="entry name" value="AMP-binding_CS"/>
</dbReference>